<keyword evidence="2" id="KW-1185">Reference proteome</keyword>
<dbReference type="EMBL" id="CP146016">
    <property type="protein sequence ID" value="WWQ61854.1"/>
    <property type="molecule type" value="Genomic_DNA"/>
</dbReference>
<accession>A0AAX4L4D1</accession>
<organism evidence="1 2">
    <name type="scientific">Sulfolobus tengchongensis</name>
    <dbReference type="NCBI Taxonomy" id="207809"/>
    <lineage>
        <taxon>Archaea</taxon>
        <taxon>Thermoproteota</taxon>
        <taxon>Thermoprotei</taxon>
        <taxon>Sulfolobales</taxon>
        <taxon>Sulfolobaceae</taxon>
        <taxon>Sulfolobus</taxon>
    </lineage>
</organism>
<dbReference type="Gene3D" id="3.40.1280.10">
    <property type="match status" value="1"/>
</dbReference>
<protein>
    <submittedName>
        <fullName evidence="1">RNA uridine N3 methyltransferase</fullName>
    </submittedName>
</protein>
<dbReference type="GeneID" id="89337775"/>
<dbReference type="InterPro" id="IPR012340">
    <property type="entry name" value="NA-bd_OB-fold"/>
</dbReference>
<name>A0AAX4L4D1_9CREN</name>
<evidence type="ECO:0000313" key="1">
    <source>
        <dbReference type="EMBL" id="WWQ61854.1"/>
    </source>
</evidence>
<dbReference type="AlphaFoldDB" id="A0AAX4L4D1"/>
<dbReference type="SUPFAM" id="SSF75217">
    <property type="entry name" value="alpha/beta knot"/>
    <property type="match status" value="1"/>
</dbReference>
<dbReference type="InterPro" id="IPR003750">
    <property type="entry name" value="Put_MeTrfase-C9orf114-like"/>
</dbReference>
<dbReference type="InterPro" id="IPR029026">
    <property type="entry name" value="tRNA_m1G_MTases_N"/>
</dbReference>
<dbReference type="GO" id="GO:0032259">
    <property type="term" value="P:methylation"/>
    <property type="evidence" value="ECO:0007669"/>
    <property type="project" value="UniProtKB-KW"/>
</dbReference>
<reference evidence="1 2" key="1">
    <citation type="submission" date="2024-02" db="EMBL/GenBank/DDBJ databases">
        <title>STSV induces naive adaptation in Sulfolobus.</title>
        <authorList>
            <person name="Xiang X."/>
            <person name="Song M."/>
        </authorList>
    </citation>
    <scope>NUCLEOTIDE SEQUENCE [LARGE SCALE GENOMIC DNA]</scope>
    <source>
        <strain evidence="1 2">RT2</strain>
    </source>
</reference>
<dbReference type="GO" id="GO:0008168">
    <property type="term" value="F:methyltransferase activity"/>
    <property type="evidence" value="ECO:0007669"/>
    <property type="project" value="UniProtKB-KW"/>
</dbReference>
<sequence length="249" mass="28796">MMFPFSRYKPLNVVLFMSTFDIENTLLEITLKLSFILRVTNTFRVNKIYWIKDSPKSERIAKIITEITRYTLSPPYLKKYIPYSKNLKKVGIMEPVTLPSHLIFRQITEGEIRIGHKGDFGINTKLNPDLKAILITDSLKLDYVPYNNLYYNGVKNEFIEFKNIFNFENLIIASRSGKNPLKNMEEIVNLYKRSGLTLVIGQPTGNLLHNLGKQYLEKSYNFVIKQGVSDVRVEEALAYSLSILNLLLS</sequence>
<keyword evidence="1" id="KW-0808">Transferase</keyword>
<keyword evidence="1" id="KW-0489">Methyltransferase</keyword>
<dbReference type="InterPro" id="IPR029028">
    <property type="entry name" value="Alpha/beta_knot_MTases"/>
</dbReference>
<gene>
    <name evidence="1" type="ORF">V6M85_13360</name>
</gene>
<dbReference type="Gene3D" id="2.40.50.140">
    <property type="entry name" value="Nucleic acid-binding proteins"/>
    <property type="match status" value="1"/>
</dbReference>
<evidence type="ECO:0000313" key="2">
    <source>
        <dbReference type="Proteomes" id="UP001432202"/>
    </source>
</evidence>
<dbReference type="RefSeq" id="WP_338604823.1">
    <property type="nucleotide sequence ID" value="NZ_CP146016.1"/>
</dbReference>
<dbReference type="Proteomes" id="UP001432202">
    <property type="component" value="Chromosome"/>
</dbReference>
<proteinExistence type="predicted"/>
<dbReference type="Pfam" id="PF02598">
    <property type="entry name" value="Methyltrn_RNA_3"/>
    <property type="match status" value="1"/>
</dbReference>